<dbReference type="InterPro" id="IPR001368">
    <property type="entry name" value="TNFR/NGFR_Cys_rich_reg"/>
</dbReference>
<keyword evidence="6" id="KW-1185">Reference proteome</keyword>
<evidence type="ECO:0000256" key="1">
    <source>
        <dbReference type="PROSITE-ProRule" id="PRU00206"/>
    </source>
</evidence>
<reference evidence="5 6" key="1">
    <citation type="submission" date="2018-04" db="EMBL/GenBank/DDBJ databases">
        <title>The genome of golden apple snail Pomacea canaliculata provides insight into stress tolerance and invasive adaptation.</title>
        <authorList>
            <person name="Liu C."/>
            <person name="Liu B."/>
            <person name="Ren Y."/>
            <person name="Zhang Y."/>
            <person name="Wang H."/>
            <person name="Li S."/>
            <person name="Jiang F."/>
            <person name="Yin L."/>
            <person name="Zhang G."/>
            <person name="Qian W."/>
            <person name="Fan W."/>
        </authorList>
    </citation>
    <scope>NUCLEOTIDE SEQUENCE [LARGE SCALE GENOMIC DNA]</scope>
    <source>
        <strain evidence="5">SZHN2017</strain>
        <tissue evidence="5">Muscle</tissue>
    </source>
</reference>
<dbReference type="OrthoDB" id="6084488at2759"/>
<dbReference type="PROSITE" id="PS00652">
    <property type="entry name" value="TNFR_NGFR_1"/>
    <property type="match status" value="1"/>
</dbReference>
<feature type="disulfide bond" evidence="1">
    <location>
        <begin position="78"/>
        <end position="96"/>
    </location>
</feature>
<evidence type="ECO:0000259" key="4">
    <source>
        <dbReference type="PROSITE" id="PS50050"/>
    </source>
</evidence>
<protein>
    <recommendedName>
        <fullName evidence="4">TNFR-Cys domain-containing protein</fullName>
    </recommendedName>
</protein>
<feature type="domain" description="TNFR-Cys" evidence="4">
    <location>
        <begin position="59"/>
        <end position="96"/>
    </location>
</feature>
<feature type="disulfide bond" evidence="1">
    <location>
        <begin position="75"/>
        <end position="88"/>
    </location>
</feature>
<sequence>MFVSPVLFGLLHLCATPRLQKDRDNRCYILLDLYPTGPPHLLSTAGDSLRRLHSSSGQACGHGYFLSRRGACRACPKCPEDVEVSAECEDTQDSLCVNRSEGFLKIECKEKLALTLEPLTSKLLKRTKPYTSHFCQHVQIHVLKIVNKPNTKDRRKKCFKKSKCQEKNKKTAWQRRHLHRHCQRRLRIPRCASPSESDTRELFTLSCTTKRGQGLVLIHVHSRLELNASESRQRAVQRKMEAALCSPLQRHWKEKKIRDRTSKEKGIPQIYSSGGVLHSQATSETPAVVSTEPVSVASTELPSVTSINYTPEVTLVLLSIRAKSPVRPLMKAANYSKRNGKNNEKAEYTPQTNSATFQSGVDSASGPPASVSTEAAAKVNLPGYLTTTVVKRSRAKEASGERNNEAISFEEAGIARSGEKTDTGSSLPIELSIFFITLVILTIAAFLVHFARRKSRKCFMSSSLQVFSPNVDPSEDSSEKIERGTRGTIETEPLAAKVLATNWEGNTEDKTILDTQSLPELPQELEFPVCRENFSGEERLGMARRREKDVLNLLNSASGYSKYFGNINKGTVENGGKWDEDIMEDYCPDSGVSIRLSPSRRASSETSNTSWQVDDSLMSESLGGSPRQSISSMESTSTESSVRLPIRLPLSDDWLKKDIEVAPLNLFPTYASSATTQTDSVSTVLEPAPMFCTQWHACHTFSSRGGTLQIRDSEAKLSVPPNAVKKGSYLDVRAATATDLPFIHYSLQLPENEIIMSPVVEFQADECFQFDRWVDITVPHFLPSSCIDDDVKVYHVDRNSDGGFRLLVLTSETVYEKMSKNNTGSFQSQDGDEADVDDGSLDVGFFRLLPNGQLLVKTKGFCGYFCTACNVQHSQLHLFAFGSHKFISRDQRNVKIFLYLWDKRIQLKDFQRDYLPGDIQTHSWLARQTLTIVEDPDFLNSLVILHFHIHDSCASDWRHALRRDSLDPIFPVKRQFVLGKVLHWKTGAPRCEEWLIENINGRAPDEIFQGYVDVVNITQRRLSSASDIINNDNNVTLFFDVKLEEKPTHSWNPSISAGESHLTQKVSDIPERKHQGTPTGVAPRDETTARSPIADYSLDCIREEDLFGDGPACQSPGLSGLKIGSNSDLGVYLEPPSSQCPWRLTQSYHASSEPSNNNFVAEAIIKTGAASP</sequence>
<feature type="region of interest" description="Disordered" evidence="2">
    <location>
        <begin position="1068"/>
        <end position="1089"/>
    </location>
</feature>
<dbReference type="AlphaFoldDB" id="A0A2T7P941"/>
<name>A0A2T7P941_POMCA</name>
<feature type="region of interest" description="Disordered" evidence="2">
    <location>
        <begin position="334"/>
        <end position="369"/>
    </location>
</feature>
<organism evidence="5 6">
    <name type="scientific">Pomacea canaliculata</name>
    <name type="common">Golden apple snail</name>
    <dbReference type="NCBI Taxonomy" id="400727"/>
    <lineage>
        <taxon>Eukaryota</taxon>
        <taxon>Metazoa</taxon>
        <taxon>Spiralia</taxon>
        <taxon>Lophotrochozoa</taxon>
        <taxon>Mollusca</taxon>
        <taxon>Gastropoda</taxon>
        <taxon>Caenogastropoda</taxon>
        <taxon>Architaenioglossa</taxon>
        <taxon>Ampullarioidea</taxon>
        <taxon>Ampullariidae</taxon>
        <taxon>Pomacea</taxon>
    </lineage>
</organism>
<feature type="chain" id="PRO_5015756537" description="TNFR-Cys domain-containing protein" evidence="3">
    <location>
        <begin position="22"/>
        <end position="1172"/>
    </location>
</feature>
<comment type="caution">
    <text evidence="1">Lacks conserved residue(s) required for the propagation of feature annotation.</text>
</comment>
<feature type="compositionally biased region" description="Low complexity" evidence="2">
    <location>
        <begin position="629"/>
        <end position="638"/>
    </location>
</feature>
<evidence type="ECO:0000313" key="6">
    <source>
        <dbReference type="Proteomes" id="UP000245119"/>
    </source>
</evidence>
<dbReference type="Gene3D" id="2.60.220.30">
    <property type="match status" value="1"/>
</dbReference>
<feature type="compositionally biased region" description="Polar residues" evidence="2">
    <location>
        <begin position="600"/>
        <end position="613"/>
    </location>
</feature>
<evidence type="ECO:0000256" key="3">
    <source>
        <dbReference type="SAM" id="SignalP"/>
    </source>
</evidence>
<dbReference type="InterPro" id="IPR000906">
    <property type="entry name" value="ZU5_dom"/>
</dbReference>
<proteinExistence type="predicted"/>
<feature type="repeat" description="TNFR-Cys" evidence="1">
    <location>
        <begin position="59"/>
        <end position="96"/>
    </location>
</feature>
<feature type="region of interest" description="Disordered" evidence="2">
    <location>
        <begin position="594"/>
        <end position="638"/>
    </location>
</feature>
<gene>
    <name evidence="5" type="ORF">C0Q70_09180</name>
</gene>
<keyword evidence="1" id="KW-1015">Disulfide bond</keyword>
<feature type="signal peptide" evidence="3">
    <location>
        <begin position="1"/>
        <end position="21"/>
    </location>
</feature>
<keyword evidence="3" id="KW-0732">Signal</keyword>
<dbReference type="Proteomes" id="UP000245119">
    <property type="component" value="Linkage Group LG5"/>
</dbReference>
<dbReference type="PROSITE" id="PS50050">
    <property type="entry name" value="TNFR_NGFR_2"/>
    <property type="match status" value="1"/>
</dbReference>
<dbReference type="Pfam" id="PF00791">
    <property type="entry name" value="ZU5"/>
    <property type="match status" value="1"/>
</dbReference>
<comment type="caution">
    <text evidence="5">The sequence shown here is derived from an EMBL/GenBank/DDBJ whole genome shotgun (WGS) entry which is preliminary data.</text>
</comment>
<evidence type="ECO:0000256" key="2">
    <source>
        <dbReference type="SAM" id="MobiDB-lite"/>
    </source>
</evidence>
<evidence type="ECO:0000313" key="5">
    <source>
        <dbReference type="EMBL" id="PVD29921.1"/>
    </source>
</evidence>
<dbReference type="EMBL" id="PZQS01000005">
    <property type="protein sequence ID" value="PVD29921.1"/>
    <property type="molecule type" value="Genomic_DNA"/>
</dbReference>
<accession>A0A2T7P941</accession>
<feature type="compositionally biased region" description="Polar residues" evidence="2">
    <location>
        <begin position="349"/>
        <end position="362"/>
    </location>
</feature>